<evidence type="ECO:0000313" key="2">
    <source>
        <dbReference type="EMBL" id="CAG9331298.1"/>
    </source>
</evidence>
<keyword evidence="3" id="KW-1185">Reference proteome</keyword>
<keyword evidence="1" id="KW-0472">Membrane</keyword>
<reference evidence="2" key="1">
    <citation type="submission" date="2021-09" db="EMBL/GenBank/DDBJ databases">
        <authorList>
            <consortium name="AG Swart"/>
            <person name="Singh M."/>
            <person name="Singh A."/>
            <person name="Seah K."/>
            <person name="Emmerich C."/>
        </authorList>
    </citation>
    <scope>NUCLEOTIDE SEQUENCE</scope>
    <source>
        <strain evidence="2">ATCC30299</strain>
    </source>
</reference>
<accession>A0AAU9K2W8</accession>
<dbReference type="AlphaFoldDB" id="A0AAU9K2W8"/>
<dbReference type="Proteomes" id="UP001162131">
    <property type="component" value="Unassembled WGS sequence"/>
</dbReference>
<feature type="transmembrane region" description="Helical" evidence="1">
    <location>
        <begin position="81"/>
        <end position="97"/>
    </location>
</feature>
<sequence length="129" mass="15389">MSFFNQRLTNYISRKKFPTSVYDFENSMRLKRGLKPEAFVSIPQSESSQYEAKTLQEVIDEGKANTNWRYIKARKSEGPRYITYFLIVCFFTFYKVVRVVENQKFYKNNGMKSDNDSEIGSRRFQDKLE</sequence>
<dbReference type="EMBL" id="CAJZBQ010000053">
    <property type="protein sequence ID" value="CAG9331298.1"/>
    <property type="molecule type" value="Genomic_DNA"/>
</dbReference>
<evidence type="ECO:0000313" key="3">
    <source>
        <dbReference type="Proteomes" id="UP001162131"/>
    </source>
</evidence>
<comment type="caution">
    <text evidence="2">The sequence shown here is derived from an EMBL/GenBank/DDBJ whole genome shotgun (WGS) entry which is preliminary data.</text>
</comment>
<evidence type="ECO:0000256" key="1">
    <source>
        <dbReference type="SAM" id="Phobius"/>
    </source>
</evidence>
<keyword evidence="1" id="KW-1133">Transmembrane helix</keyword>
<gene>
    <name evidence="2" type="ORF">BSTOLATCC_MIC53373</name>
</gene>
<proteinExistence type="predicted"/>
<protein>
    <submittedName>
        <fullName evidence="2">Uncharacterized protein</fullName>
    </submittedName>
</protein>
<organism evidence="2 3">
    <name type="scientific">Blepharisma stoltei</name>
    <dbReference type="NCBI Taxonomy" id="1481888"/>
    <lineage>
        <taxon>Eukaryota</taxon>
        <taxon>Sar</taxon>
        <taxon>Alveolata</taxon>
        <taxon>Ciliophora</taxon>
        <taxon>Postciliodesmatophora</taxon>
        <taxon>Heterotrichea</taxon>
        <taxon>Heterotrichida</taxon>
        <taxon>Blepharismidae</taxon>
        <taxon>Blepharisma</taxon>
    </lineage>
</organism>
<name>A0AAU9K2W8_9CILI</name>
<keyword evidence="1" id="KW-0812">Transmembrane</keyword>